<proteinExistence type="inferred from homology"/>
<dbReference type="PANTHER" id="PTHR30290">
    <property type="entry name" value="PERIPLASMIC BINDING COMPONENT OF ABC TRANSPORTER"/>
    <property type="match status" value="1"/>
</dbReference>
<protein>
    <submittedName>
        <fullName evidence="6">ABC transporter substrate-binding protein</fullName>
    </submittedName>
</protein>
<evidence type="ECO:0000313" key="7">
    <source>
        <dbReference type="Proteomes" id="UP001321047"/>
    </source>
</evidence>
<comment type="similarity">
    <text evidence="1">Belongs to the bacterial solute-binding protein 5 family.</text>
</comment>
<accession>A0AAP2Z6F2</accession>
<reference evidence="6 7" key="1">
    <citation type="submission" date="2022-09" db="EMBL/GenBank/DDBJ databases">
        <title>Enrichment on poylsaccharides allowed isolation of novel metabolic and taxonomic groups of Haloarchaea.</title>
        <authorList>
            <person name="Sorokin D.Y."/>
            <person name="Elcheninov A.G."/>
            <person name="Khizhniak T.V."/>
            <person name="Kolganova T.V."/>
            <person name="Kublanov I.V."/>
        </authorList>
    </citation>
    <scope>NUCLEOTIDE SEQUENCE [LARGE SCALE GENOMIC DNA]</scope>
    <source>
        <strain evidence="6 7">AArc-curdl1</strain>
    </source>
</reference>
<dbReference type="InterPro" id="IPR039424">
    <property type="entry name" value="SBP_5"/>
</dbReference>
<name>A0AAP2Z6F2_9EURY</name>
<dbReference type="RefSeq" id="WP_342807283.1">
    <property type="nucleotide sequence ID" value="NZ_JAOPJZ010000003.1"/>
</dbReference>
<feature type="domain" description="Solute-binding protein family 5" evidence="5">
    <location>
        <begin position="117"/>
        <end position="470"/>
    </location>
</feature>
<comment type="caution">
    <text evidence="6">The sequence shown here is derived from an EMBL/GenBank/DDBJ whole genome shotgun (WGS) entry which is preliminary data.</text>
</comment>
<dbReference type="SUPFAM" id="SSF53850">
    <property type="entry name" value="Periplasmic binding protein-like II"/>
    <property type="match status" value="1"/>
</dbReference>
<dbReference type="EMBL" id="JAOPJZ010000003">
    <property type="protein sequence ID" value="MCU4751461.1"/>
    <property type="molecule type" value="Genomic_DNA"/>
</dbReference>
<dbReference type="PANTHER" id="PTHR30290:SF9">
    <property type="entry name" value="OLIGOPEPTIDE-BINDING PROTEIN APPA"/>
    <property type="match status" value="1"/>
</dbReference>
<keyword evidence="3" id="KW-0732">Signal</keyword>
<dbReference type="Gene3D" id="3.40.190.10">
    <property type="entry name" value="Periplasmic binding protein-like II"/>
    <property type="match status" value="1"/>
</dbReference>
<gene>
    <name evidence="6" type="ORF">OB919_05625</name>
</gene>
<dbReference type="Proteomes" id="UP001321047">
    <property type="component" value="Unassembled WGS sequence"/>
</dbReference>
<keyword evidence="7" id="KW-1185">Reference proteome</keyword>
<keyword evidence="2" id="KW-0813">Transport</keyword>
<feature type="region of interest" description="Disordered" evidence="4">
    <location>
        <begin position="44"/>
        <end position="64"/>
    </location>
</feature>
<dbReference type="CDD" id="cd00995">
    <property type="entry name" value="PBP2_NikA_DppA_OppA_like"/>
    <property type="match status" value="1"/>
</dbReference>
<dbReference type="InterPro" id="IPR000914">
    <property type="entry name" value="SBP_5_dom"/>
</dbReference>
<dbReference type="InterPro" id="IPR030678">
    <property type="entry name" value="Peptide/Ni-bd"/>
</dbReference>
<evidence type="ECO:0000256" key="4">
    <source>
        <dbReference type="SAM" id="MobiDB-lite"/>
    </source>
</evidence>
<dbReference type="GO" id="GO:0015833">
    <property type="term" value="P:peptide transport"/>
    <property type="evidence" value="ECO:0007669"/>
    <property type="project" value="TreeGrafter"/>
</dbReference>
<dbReference type="GO" id="GO:0043190">
    <property type="term" value="C:ATP-binding cassette (ABC) transporter complex"/>
    <property type="evidence" value="ECO:0007669"/>
    <property type="project" value="InterPro"/>
</dbReference>
<organism evidence="6 7">
    <name type="scientific">Natronosalvus hydrolyticus</name>
    <dbReference type="NCBI Taxonomy" id="2979988"/>
    <lineage>
        <taxon>Archaea</taxon>
        <taxon>Methanobacteriati</taxon>
        <taxon>Methanobacteriota</taxon>
        <taxon>Stenosarchaea group</taxon>
        <taxon>Halobacteria</taxon>
        <taxon>Halobacteriales</taxon>
        <taxon>Natrialbaceae</taxon>
        <taxon>Natronosalvus</taxon>
    </lineage>
</organism>
<dbReference type="GO" id="GO:0042597">
    <property type="term" value="C:periplasmic space"/>
    <property type="evidence" value="ECO:0007669"/>
    <property type="project" value="UniProtKB-ARBA"/>
</dbReference>
<evidence type="ECO:0000259" key="5">
    <source>
        <dbReference type="Pfam" id="PF00496"/>
    </source>
</evidence>
<evidence type="ECO:0000313" key="6">
    <source>
        <dbReference type="EMBL" id="MCU4751461.1"/>
    </source>
</evidence>
<evidence type="ECO:0000256" key="2">
    <source>
        <dbReference type="ARBA" id="ARBA00022448"/>
    </source>
</evidence>
<dbReference type="PIRSF" id="PIRSF002741">
    <property type="entry name" value="MppA"/>
    <property type="match status" value="1"/>
</dbReference>
<evidence type="ECO:0000256" key="3">
    <source>
        <dbReference type="ARBA" id="ARBA00022729"/>
    </source>
</evidence>
<dbReference type="Gene3D" id="3.10.105.10">
    <property type="entry name" value="Dipeptide-binding Protein, Domain 3"/>
    <property type="match status" value="1"/>
</dbReference>
<dbReference type="Gene3D" id="3.90.76.10">
    <property type="entry name" value="Dipeptide-binding Protein, Domain 1"/>
    <property type="match status" value="1"/>
</dbReference>
<dbReference type="AlphaFoldDB" id="A0AAP2Z6F2"/>
<dbReference type="Pfam" id="PF00496">
    <property type="entry name" value="SBP_bac_5"/>
    <property type="match status" value="1"/>
</dbReference>
<evidence type="ECO:0000256" key="1">
    <source>
        <dbReference type="ARBA" id="ARBA00005695"/>
    </source>
</evidence>
<dbReference type="GO" id="GO:1904680">
    <property type="term" value="F:peptide transmembrane transporter activity"/>
    <property type="evidence" value="ECO:0007669"/>
    <property type="project" value="TreeGrafter"/>
</dbReference>
<sequence length="555" mass="62318">MAKQPMKKVVADLSTVSRRDLLRTLGPAAAIGLAGCLGGNGDDDGNGDNGGNGENGADDDDQDLAAVQSGGTLDAGMQVGIQSLDPRSVTGLQSFQISYNVYSKLLRWGRDGDDLFIVGDLAREWEWEDDTTLVMELFEDAVYHNGDPVTADDVVYTIETMYENPSHTAALMFSSEIFPEAVDEHTVSIDTGENPFASLEANMAFVLGVTSEAIDQEYDLSREPIGSGPFEFVEWVDGSHITLERFDDYWKADEEGNQLPYLDGIEFTIYPDDGTKIRDLETGGLDWIDLVPWRDVESVQNNDDLRTIRSGAGAFMGIMQFNTAEEPYSDINVRKAVLHAVDWDVILDITYHGHAERGNNNPLPPDLGWDFGGDDPYQGQDLELAQEYLEQAEVDHTQPYTDYVTRGYSHRQSMLELIHEQISTELGMQPELAIEDGSVVFEMNATNQFGITASGFNGMWDPDQIFSANLAEGAFFNYGAYENDELNDLLVEARRTMDRDGRIDLYDQMYDIYTEDAAKYYPYWDNIAYAMQPTVRNYTPLIDQTWYFERVWLDE</sequence>